<protein>
    <submittedName>
        <fullName evidence="1">Uncharacterized protein</fullName>
    </submittedName>
</protein>
<proteinExistence type="predicted"/>
<reference evidence="1" key="1">
    <citation type="submission" date="2020-11" db="EMBL/GenBank/DDBJ databases">
        <authorList>
            <consortium name="DOE Joint Genome Institute"/>
            <person name="Ahrendt S."/>
            <person name="Riley R."/>
            <person name="Andreopoulos W."/>
            <person name="Labutti K."/>
            <person name="Pangilinan J."/>
            <person name="Ruiz-Duenas F.J."/>
            <person name="Barrasa J.M."/>
            <person name="Sanchez-Garcia M."/>
            <person name="Camarero S."/>
            <person name="Miyauchi S."/>
            <person name="Serrano A."/>
            <person name="Linde D."/>
            <person name="Babiker R."/>
            <person name="Drula E."/>
            <person name="Ayuso-Fernandez I."/>
            <person name="Pacheco R."/>
            <person name="Padilla G."/>
            <person name="Ferreira P."/>
            <person name="Barriuso J."/>
            <person name="Kellner H."/>
            <person name="Castanera R."/>
            <person name="Alfaro M."/>
            <person name="Ramirez L."/>
            <person name="Pisabarro A.G."/>
            <person name="Kuo A."/>
            <person name="Tritt A."/>
            <person name="Lipzen A."/>
            <person name="He G."/>
            <person name="Yan M."/>
            <person name="Ng V."/>
            <person name="Cullen D."/>
            <person name="Martin F."/>
            <person name="Rosso M.-N."/>
            <person name="Henrissat B."/>
            <person name="Hibbett D."/>
            <person name="Martinez A.T."/>
            <person name="Grigoriev I.V."/>
        </authorList>
    </citation>
    <scope>NUCLEOTIDE SEQUENCE</scope>
    <source>
        <strain evidence="1">AH 40177</strain>
    </source>
</reference>
<dbReference type="AlphaFoldDB" id="A0A9P5P8D0"/>
<dbReference type="EMBL" id="JADNRY010000522">
    <property type="protein sequence ID" value="KAF9044686.1"/>
    <property type="molecule type" value="Genomic_DNA"/>
</dbReference>
<dbReference type="OrthoDB" id="3361333at2759"/>
<name>A0A9P5P8D0_9AGAR</name>
<accession>A0A9P5P8D0</accession>
<comment type="caution">
    <text evidence="1">The sequence shown here is derived from an EMBL/GenBank/DDBJ whole genome shotgun (WGS) entry which is preliminary data.</text>
</comment>
<gene>
    <name evidence="1" type="ORF">BDP27DRAFT_1374122</name>
</gene>
<keyword evidence="2" id="KW-1185">Reference proteome</keyword>
<evidence type="ECO:0000313" key="2">
    <source>
        <dbReference type="Proteomes" id="UP000772434"/>
    </source>
</evidence>
<sequence length="170" mass="19113">MPLKSLDDEAKDFQSYNCPVDLEESVALLEDAVSTKEARILDKRKICETRCRILERQNQLVFALTPSSTLLNYRADLATRAQVALQTVKKEDKALETQLRLVIPLTEDLLSVYYSPKQTNHCINRQTTAAQKRETLLEKVTVMTLCLKVPISVSACIPSLGAQYPDVCLV</sequence>
<dbReference type="Proteomes" id="UP000772434">
    <property type="component" value="Unassembled WGS sequence"/>
</dbReference>
<evidence type="ECO:0000313" key="1">
    <source>
        <dbReference type="EMBL" id="KAF9044686.1"/>
    </source>
</evidence>
<organism evidence="1 2">
    <name type="scientific">Rhodocollybia butyracea</name>
    <dbReference type="NCBI Taxonomy" id="206335"/>
    <lineage>
        <taxon>Eukaryota</taxon>
        <taxon>Fungi</taxon>
        <taxon>Dikarya</taxon>
        <taxon>Basidiomycota</taxon>
        <taxon>Agaricomycotina</taxon>
        <taxon>Agaricomycetes</taxon>
        <taxon>Agaricomycetidae</taxon>
        <taxon>Agaricales</taxon>
        <taxon>Marasmiineae</taxon>
        <taxon>Omphalotaceae</taxon>
        <taxon>Rhodocollybia</taxon>
    </lineage>
</organism>